<sequence>MMPIYRTKDDIPPGLQKYCCVIGDRNWFEHPFFREILPFTVHEDDGTLEEYVGALPDFNAPPTLERPRGYFSDIVSTKYSAEYLVKTIEPHLPKTEASDRLYWEMVRECLHERASQYRQEPFLTAAVAVSRSHKTEVLCGDAYPAFLLLSGRLKVWRGVVANSEETALQAIRGGYCWSLERAQAEHFANPPYRAEGRAFLASAFVTKDQILAYRPSHGEREVTVMPNAVKSIALDEGFSERSVLNFT</sequence>
<name>A0A1M4MZT2_9RHOB</name>
<keyword evidence="2" id="KW-1185">Reference proteome</keyword>
<dbReference type="AlphaFoldDB" id="A0A1M4MZT2"/>
<dbReference type="RefSeq" id="WP_143095447.1">
    <property type="nucleotide sequence ID" value="NZ_FMJB01000045.1"/>
</dbReference>
<evidence type="ECO:0000313" key="1">
    <source>
        <dbReference type="EMBL" id="SCM67258.1"/>
    </source>
</evidence>
<dbReference type="Proteomes" id="UP000184085">
    <property type="component" value="Unassembled WGS sequence"/>
</dbReference>
<accession>A0A1M4MZT2</accession>
<organism evidence="1 2">
    <name type="scientific">Donghicola eburneus</name>
    <dbReference type="NCBI Taxonomy" id="393278"/>
    <lineage>
        <taxon>Bacteria</taxon>
        <taxon>Pseudomonadati</taxon>
        <taxon>Pseudomonadota</taxon>
        <taxon>Alphaproteobacteria</taxon>
        <taxon>Rhodobacterales</taxon>
        <taxon>Roseobacteraceae</taxon>
        <taxon>Donghicola</taxon>
    </lineage>
</organism>
<reference evidence="2" key="1">
    <citation type="submission" date="2016-09" db="EMBL/GenBank/DDBJ databases">
        <authorList>
            <person name="Wibberg D."/>
        </authorList>
    </citation>
    <scope>NUCLEOTIDE SEQUENCE [LARGE SCALE GENOMIC DNA]</scope>
</reference>
<proteinExistence type="predicted"/>
<dbReference type="EMBL" id="FMJB01000045">
    <property type="protein sequence ID" value="SCM67258.1"/>
    <property type="molecule type" value="Genomic_DNA"/>
</dbReference>
<evidence type="ECO:0000313" key="2">
    <source>
        <dbReference type="Proteomes" id="UP000184085"/>
    </source>
</evidence>
<gene>
    <name evidence="1" type="ORF">KARMA_1455</name>
</gene>
<protein>
    <submittedName>
        <fullName evidence="1">Uncharacterized protein</fullName>
    </submittedName>
</protein>